<keyword evidence="4" id="KW-0547">Nucleotide-binding</keyword>
<dbReference type="EMBL" id="MAEM01000442">
    <property type="protein sequence ID" value="OBR99545.1"/>
    <property type="molecule type" value="Genomic_DNA"/>
</dbReference>
<evidence type="ECO:0000256" key="1">
    <source>
        <dbReference type="ARBA" id="ARBA00012513"/>
    </source>
</evidence>
<keyword evidence="14" id="KW-1185">Reference proteome</keyword>
<comment type="caution">
    <text evidence="11">The sequence shown here is derived from an EMBL/GenBank/DDBJ whole genome shotgun (WGS) entry which is preliminary data.</text>
</comment>
<evidence type="ECO:0000313" key="12">
    <source>
        <dbReference type="EMBL" id="ORV79152.1"/>
    </source>
</evidence>
<dbReference type="CDD" id="cd14014">
    <property type="entry name" value="STKc_PknB_like"/>
    <property type="match status" value="1"/>
</dbReference>
<dbReference type="OrthoDB" id="9762169at2"/>
<evidence type="ECO:0000313" key="13">
    <source>
        <dbReference type="Proteomes" id="UP000093757"/>
    </source>
</evidence>
<feature type="compositionally biased region" description="Pro residues" evidence="9">
    <location>
        <begin position="428"/>
        <end position="442"/>
    </location>
</feature>
<dbReference type="Proteomes" id="UP000193928">
    <property type="component" value="Unassembled WGS sequence"/>
</dbReference>
<dbReference type="SUPFAM" id="SSF56112">
    <property type="entry name" value="Protein kinase-like (PK-like)"/>
    <property type="match status" value="1"/>
</dbReference>
<dbReference type="Pfam" id="PF05305">
    <property type="entry name" value="DUF732"/>
    <property type="match status" value="1"/>
</dbReference>
<dbReference type="GO" id="GO:0005524">
    <property type="term" value="F:ATP binding"/>
    <property type="evidence" value="ECO:0007669"/>
    <property type="project" value="UniProtKB-KW"/>
</dbReference>
<dbReference type="Pfam" id="PF00069">
    <property type="entry name" value="Pkinase"/>
    <property type="match status" value="1"/>
</dbReference>
<feature type="region of interest" description="Disordered" evidence="9">
    <location>
        <begin position="360"/>
        <end position="448"/>
    </location>
</feature>
<keyword evidence="6" id="KW-0067">ATP-binding</keyword>
<evidence type="ECO:0000259" key="10">
    <source>
        <dbReference type="PROSITE" id="PS50011"/>
    </source>
</evidence>
<protein>
    <recommendedName>
        <fullName evidence="1">non-specific serine/threonine protein kinase</fullName>
        <ecNumber evidence="1">2.7.11.1</ecNumber>
    </recommendedName>
</protein>
<comment type="catalytic activity">
    <reaction evidence="7">
        <text>L-threonyl-[protein] + ATP = O-phospho-L-threonyl-[protein] + ADP + H(+)</text>
        <dbReference type="Rhea" id="RHEA:46608"/>
        <dbReference type="Rhea" id="RHEA-COMP:11060"/>
        <dbReference type="Rhea" id="RHEA-COMP:11605"/>
        <dbReference type="ChEBI" id="CHEBI:15378"/>
        <dbReference type="ChEBI" id="CHEBI:30013"/>
        <dbReference type="ChEBI" id="CHEBI:30616"/>
        <dbReference type="ChEBI" id="CHEBI:61977"/>
        <dbReference type="ChEBI" id="CHEBI:456216"/>
        <dbReference type="EC" id="2.7.11.1"/>
    </reaction>
</comment>
<dbReference type="PANTHER" id="PTHR43289:SF6">
    <property type="entry name" value="SERINE_THREONINE-PROTEIN KINASE NEKL-3"/>
    <property type="match status" value="1"/>
</dbReference>
<dbReference type="InterPro" id="IPR000719">
    <property type="entry name" value="Prot_kinase_dom"/>
</dbReference>
<dbReference type="Gene3D" id="1.10.510.10">
    <property type="entry name" value="Transferase(Phosphotransferase) domain 1"/>
    <property type="match status" value="1"/>
</dbReference>
<feature type="compositionally biased region" description="Pro residues" evidence="9">
    <location>
        <begin position="404"/>
        <end position="418"/>
    </location>
</feature>
<sequence length="520" mass="54607">MIGLTRQGLSIGLRPGEVFAGYTIIRLLGCGGMGEVYLAEHPRLPRQEALKVLSGDISADDEYRRRFVREADLAAALWHPNIVRVNDRGEFDGKLWISMDFVDGTDAASLLRNRYPAGMPADRVVAIVEAIASALDYAHQHHNVMHRDVSPANILLSEPDEGSQRILLSDFGIARNIGDTSSGLTATNMMIGTFPYAAPEQLTDEPLDHRADQYALAATAYHLLTGSQLFPHDNPAVVISRHLSAPPPLLAETHPLLAPFDSALATALAKDPTDRYSRCTAFAQAFARAARAGQSATSVCTMPRPAAVRPQRRSVTETEAHGTKPHPRRWRIFAAAATVIALTGIAASGYPLDDRSEVSPRALAQAAEQPDFASEVSPPPLPPAAPAPPVAAPANEAVALPSTPSIPAPTSPPAPRRAPVPAAASAAPPAPAKAPEPAPQRPPDPDQAFVNMVSGIPGLTVTDPGTAAATGRAVCNSLQNGGTPNDSVQATVTGNDGVTPAQAAAGVNAAITVYCPQYQQ</sequence>
<evidence type="ECO:0000256" key="7">
    <source>
        <dbReference type="ARBA" id="ARBA00047899"/>
    </source>
</evidence>
<reference evidence="11 13" key="2">
    <citation type="submission" date="2016-06" db="EMBL/GenBank/DDBJ databases">
        <authorList>
            <person name="Kjaerup R.B."/>
            <person name="Dalgaard T.S."/>
            <person name="Juul-Madsen H.R."/>
        </authorList>
    </citation>
    <scope>NUCLEOTIDE SEQUENCE [LARGE SCALE GENOMIC DNA]</scope>
    <source>
        <strain evidence="11 13">1245752.6</strain>
    </source>
</reference>
<reference evidence="12 14" key="1">
    <citation type="submission" date="2016-01" db="EMBL/GenBank/DDBJ databases">
        <title>The new phylogeny of the genus Mycobacterium.</title>
        <authorList>
            <person name="Tarcisio F."/>
            <person name="Conor M."/>
            <person name="Antonella G."/>
            <person name="Elisabetta G."/>
            <person name="Giulia F.S."/>
            <person name="Sara T."/>
            <person name="Anna F."/>
            <person name="Clotilde B."/>
            <person name="Roberto B."/>
            <person name="Veronica D.S."/>
            <person name="Fabio R."/>
            <person name="Monica P."/>
            <person name="Olivier J."/>
            <person name="Enrico T."/>
            <person name="Nicola S."/>
        </authorList>
    </citation>
    <scope>NUCLEOTIDE SEQUENCE [LARGE SCALE GENOMIC DNA]</scope>
    <source>
        <strain evidence="12 14">DSM 44160</strain>
    </source>
</reference>
<feature type="compositionally biased region" description="Pro residues" evidence="9">
    <location>
        <begin position="377"/>
        <end position="391"/>
    </location>
</feature>
<accession>A0A1A6BB88</accession>
<keyword evidence="2" id="KW-0723">Serine/threonine-protein kinase</keyword>
<evidence type="ECO:0000256" key="9">
    <source>
        <dbReference type="SAM" id="MobiDB-lite"/>
    </source>
</evidence>
<evidence type="ECO:0000256" key="6">
    <source>
        <dbReference type="ARBA" id="ARBA00022840"/>
    </source>
</evidence>
<dbReference type="EC" id="2.7.11.1" evidence="1"/>
<dbReference type="Proteomes" id="UP000093757">
    <property type="component" value="Unassembled WGS sequence"/>
</dbReference>
<dbReference type="PANTHER" id="PTHR43289">
    <property type="entry name" value="MITOGEN-ACTIVATED PROTEIN KINASE KINASE KINASE 20-RELATED"/>
    <property type="match status" value="1"/>
</dbReference>
<dbReference type="PROSITE" id="PS00109">
    <property type="entry name" value="PROTEIN_KINASE_TYR"/>
    <property type="match status" value="1"/>
</dbReference>
<organism evidence="11 13">
    <name type="scientific">Mycobacterium gordonae</name>
    <dbReference type="NCBI Taxonomy" id="1778"/>
    <lineage>
        <taxon>Bacteria</taxon>
        <taxon>Bacillati</taxon>
        <taxon>Actinomycetota</taxon>
        <taxon>Actinomycetes</taxon>
        <taxon>Mycobacteriales</taxon>
        <taxon>Mycobacteriaceae</taxon>
        <taxon>Mycobacterium</taxon>
    </lineage>
</organism>
<name>A0A1A6BB88_MYCGO</name>
<evidence type="ECO:0000313" key="14">
    <source>
        <dbReference type="Proteomes" id="UP000193928"/>
    </source>
</evidence>
<evidence type="ECO:0000256" key="3">
    <source>
        <dbReference type="ARBA" id="ARBA00022679"/>
    </source>
</evidence>
<keyword evidence="3" id="KW-0808">Transferase</keyword>
<feature type="region of interest" description="Disordered" evidence="9">
    <location>
        <begin position="303"/>
        <end position="327"/>
    </location>
</feature>
<dbReference type="PROSITE" id="PS50011">
    <property type="entry name" value="PROTEIN_KINASE_DOM"/>
    <property type="match status" value="1"/>
</dbReference>
<evidence type="ECO:0000256" key="8">
    <source>
        <dbReference type="ARBA" id="ARBA00048679"/>
    </source>
</evidence>
<dbReference type="InterPro" id="IPR008266">
    <property type="entry name" value="Tyr_kinase_AS"/>
</dbReference>
<feature type="compositionally biased region" description="Low complexity" evidence="9">
    <location>
        <begin position="392"/>
        <end position="403"/>
    </location>
</feature>
<evidence type="ECO:0000313" key="11">
    <source>
        <dbReference type="EMBL" id="OBR99545.1"/>
    </source>
</evidence>
<dbReference type="EMBL" id="LQOY01000151">
    <property type="protein sequence ID" value="ORV79152.1"/>
    <property type="molecule type" value="Genomic_DNA"/>
</dbReference>
<proteinExistence type="predicted"/>
<dbReference type="FunFam" id="3.30.200.20:FF:000035">
    <property type="entry name" value="Serine/threonine protein kinase Stk1"/>
    <property type="match status" value="1"/>
</dbReference>
<dbReference type="InterPro" id="IPR007969">
    <property type="entry name" value="DUF732"/>
</dbReference>
<keyword evidence="5 11" id="KW-0418">Kinase</keyword>
<dbReference type="RefSeq" id="WP_065136098.1">
    <property type="nucleotide sequence ID" value="NZ_JACKSU010000136.1"/>
</dbReference>
<dbReference type="AlphaFoldDB" id="A0A1A6BB88"/>
<feature type="domain" description="Protein kinase" evidence="10">
    <location>
        <begin position="22"/>
        <end position="287"/>
    </location>
</feature>
<dbReference type="InterPro" id="IPR011009">
    <property type="entry name" value="Kinase-like_dom_sf"/>
</dbReference>
<dbReference type="GO" id="GO:0004674">
    <property type="term" value="F:protein serine/threonine kinase activity"/>
    <property type="evidence" value="ECO:0007669"/>
    <property type="project" value="UniProtKB-KW"/>
</dbReference>
<comment type="catalytic activity">
    <reaction evidence="8">
        <text>L-seryl-[protein] + ATP = O-phospho-L-seryl-[protein] + ADP + H(+)</text>
        <dbReference type="Rhea" id="RHEA:17989"/>
        <dbReference type="Rhea" id="RHEA-COMP:9863"/>
        <dbReference type="Rhea" id="RHEA-COMP:11604"/>
        <dbReference type="ChEBI" id="CHEBI:15378"/>
        <dbReference type="ChEBI" id="CHEBI:29999"/>
        <dbReference type="ChEBI" id="CHEBI:30616"/>
        <dbReference type="ChEBI" id="CHEBI:83421"/>
        <dbReference type="ChEBI" id="CHEBI:456216"/>
        <dbReference type="EC" id="2.7.11.1"/>
    </reaction>
</comment>
<dbReference type="Gene3D" id="3.30.200.20">
    <property type="entry name" value="Phosphorylase Kinase, domain 1"/>
    <property type="match status" value="1"/>
</dbReference>
<evidence type="ECO:0000256" key="5">
    <source>
        <dbReference type="ARBA" id="ARBA00022777"/>
    </source>
</evidence>
<gene>
    <name evidence="11" type="ORF">A9W98_29875</name>
    <name evidence="12" type="ORF">AWC08_30945</name>
</gene>
<evidence type="ECO:0000256" key="4">
    <source>
        <dbReference type="ARBA" id="ARBA00022741"/>
    </source>
</evidence>
<evidence type="ECO:0000256" key="2">
    <source>
        <dbReference type="ARBA" id="ARBA00022527"/>
    </source>
</evidence>